<sequence length="475" mass="53084">MTTPTLSPSTLPPRSPPTNTTILISGAGIGGLFTALEAWRHGFTVRILERATHSSAQGDSVTIGPSALNSLRNWPWMQARNLEITESPMLFYCNHKGERLNGPIDMDGLVSSGRVYMHARPRLHAMLLEQLEACGVGVEYGKKVVSYFEDVERGKGGVMTAEGERIEGDVVVAADGVHTKSWELVMGEEVEAKSSGHGIWRAAFDVDVAMRDEAVRERWQLLEGGRAVVELWVGPDVYCTFLRSKDRFTWTLTHPDTGTAVESWSHKVDIEEALAYTATIPDFPDYANRLIKLTPPDKLIDWKLMWRDPNSQWTSPGGRVIQLGDAAHSFLPSSGNGGTQAIEDAISLATCLSLAHTNNQPYPSALRIHNLLRFERVSCLQAFGVLNRDARNTKNNDPKDKKHEVKLGKWIVEHDPDSYARERWEEAVKCVGEGREKAWKNWNVPRGMVYVPWTIEGLMEARERGERTVLDGDWS</sequence>
<proteinExistence type="inferred from homology"/>
<dbReference type="InterPro" id="IPR002938">
    <property type="entry name" value="FAD-bd"/>
</dbReference>
<evidence type="ECO:0000256" key="1">
    <source>
        <dbReference type="ARBA" id="ARBA00001974"/>
    </source>
</evidence>
<keyword evidence="4" id="KW-0274">FAD</keyword>
<keyword evidence="6" id="KW-0503">Monooxygenase</keyword>
<accession>A0ABR0EDD8</accession>
<comment type="caution">
    <text evidence="8">The sequence shown here is derived from an EMBL/GenBank/DDBJ whole genome shotgun (WGS) entry which is preliminary data.</text>
</comment>
<comment type="cofactor">
    <cofactor evidence="1">
        <name>FAD</name>
        <dbReference type="ChEBI" id="CHEBI:57692"/>
    </cofactor>
</comment>
<organism evidence="8 9">
    <name type="scientific">Zasmidium cellare</name>
    <name type="common">Wine cellar mold</name>
    <name type="synonym">Racodium cellare</name>
    <dbReference type="NCBI Taxonomy" id="395010"/>
    <lineage>
        <taxon>Eukaryota</taxon>
        <taxon>Fungi</taxon>
        <taxon>Dikarya</taxon>
        <taxon>Ascomycota</taxon>
        <taxon>Pezizomycotina</taxon>
        <taxon>Dothideomycetes</taxon>
        <taxon>Dothideomycetidae</taxon>
        <taxon>Mycosphaerellales</taxon>
        <taxon>Mycosphaerellaceae</taxon>
        <taxon>Zasmidium</taxon>
    </lineage>
</organism>
<comment type="similarity">
    <text evidence="2">Belongs to the paxM FAD-dependent monooxygenase family.</text>
</comment>
<dbReference type="Pfam" id="PF01494">
    <property type="entry name" value="FAD_binding_3"/>
    <property type="match status" value="1"/>
</dbReference>
<feature type="domain" description="FAD-binding" evidence="7">
    <location>
        <begin position="20"/>
        <end position="355"/>
    </location>
</feature>
<dbReference type="PRINTS" id="PR00420">
    <property type="entry name" value="RNGMNOXGNASE"/>
</dbReference>
<dbReference type="EMBL" id="JAXOVC010000007">
    <property type="protein sequence ID" value="KAK4499286.1"/>
    <property type="molecule type" value="Genomic_DNA"/>
</dbReference>
<evidence type="ECO:0000313" key="8">
    <source>
        <dbReference type="EMBL" id="KAK4499286.1"/>
    </source>
</evidence>
<gene>
    <name evidence="8" type="ORF">PRZ48_009799</name>
</gene>
<dbReference type="PANTHER" id="PTHR13789">
    <property type="entry name" value="MONOOXYGENASE"/>
    <property type="match status" value="1"/>
</dbReference>
<evidence type="ECO:0000256" key="2">
    <source>
        <dbReference type="ARBA" id="ARBA00007992"/>
    </source>
</evidence>
<dbReference type="PANTHER" id="PTHR13789:SF315">
    <property type="entry name" value="FAD-DEPENDENT MONOOXYGENASE MDPD"/>
    <property type="match status" value="1"/>
</dbReference>
<protein>
    <recommendedName>
        <fullName evidence="7">FAD-binding domain-containing protein</fullName>
    </recommendedName>
</protein>
<name>A0ABR0EDD8_ZASCE</name>
<keyword evidence="3" id="KW-0285">Flavoprotein</keyword>
<keyword evidence="5" id="KW-0560">Oxidoreductase</keyword>
<evidence type="ECO:0000256" key="6">
    <source>
        <dbReference type="ARBA" id="ARBA00023033"/>
    </source>
</evidence>
<evidence type="ECO:0000256" key="3">
    <source>
        <dbReference type="ARBA" id="ARBA00022630"/>
    </source>
</evidence>
<dbReference type="Proteomes" id="UP001305779">
    <property type="component" value="Unassembled WGS sequence"/>
</dbReference>
<evidence type="ECO:0000256" key="4">
    <source>
        <dbReference type="ARBA" id="ARBA00022827"/>
    </source>
</evidence>
<dbReference type="Gene3D" id="3.50.50.60">
    <property type="entry name" value="FAD/NAD(P)-binding domain"/>
    <property type="match status" value="1"/>
</dbReference>
<reference evidence="8 9" key="1">
    <citation type="journal article" date="2023" name="G3 (Bethesda)">
        <title>A chromosome-level genome assembly of Zasmidium syzygii isolated from banana leaves.</title>
        <authorList>
            <person name="van Westerhoven A.C."/>
            <person name="Mehrabi R."/>
            <person name="Talebi R."/>
            <person name="Steentjes M.B.F."/>
            <person name="Corcolon B."/>
            <person name="Chong P.A."/>
            <person name="Kema G.H.J."/>
            <person name="Seidl M.F."/>
        </authorList>
    </citation>
    <scope>NUCLEOTIDE SEQUENCE [LARGE SCALE GENOMIC DNA]</scope>
    <source>
        <strain evidence="8 9">P124</strain>
    </source>
</reference>
<dbReference type="InterPro" id="IPR050493">
    <property type="entry name" value="FAD-dep_Monooxygenase_BioMet"/>
</dbReference>
<dbReference type="InterPro" id="IPR036188">
    <property type="entry name" value="FAD/NAD-bd_sf"/>
</dbReference>
<keyword evidence="9" id="KW-1185">Reference proteome</keyword>
<dbReference type="SUPFAM" id="SSF51905">
    <property type="entry name" value="FAD/NAD(P)-binding domain"/>
    <property type="match status" value="1"/>
</dbReference>
<evidence type="ECO:0000259" key="7">
    <source>
        <dbReference type="Pfam" id="PF01494"/>
    </source>
</evidence>
<evidence type="ECO:0000313" key="9">
    <source>
        <dbReference type="Proteomes" id="UP001305779"/>
    </source>
</evidence>
<evidence type="ECO:0000256" key="5">
    <source>
        <dbReference type="ARBA" id="ARBA00023002"/>
    </source>
</evidence>